<dbReference type="EMBL" id="JARIHO010000042">
    <property type="protein sequence ID" value="KAJ7326444.1"/>
    <property type="molecule type" value="Genomic_DNA"/>
</dbReference>
<feature type="compositionally biased region" description="Low complexity" evidence="1">
    <location>
        <begin position="7"/>
        <end position="21"/>
    </location>
</feature>
<organism evidence="2 3">
    <name type="scientific">Mycena albidolilacea</name>
    <dbReference type="NCBI Taxonomy" id="1033008"/>
    <lineage>
        <taxon>Eukaryota</taxon>
        <taxon>Fungi</taxon>
        <taxon>Dikarya</taxon>
        <taxon>Basidiomycota</taxon>
        <taxon>Agaricomycotina</taxon>
        <taxon>Agaricomycetes</taxon>
        <taxon>Agaricomycetidae</taxon>
        <taxon>Agaricales</taxon>
        <taxon>Marasmiineae</taxon>
        <taxon>Mycenaceae</taxon>
        <taxon>Mycena</taxon>
    </lineage>
</organism>
<keyword evidence="3" id="KW-1185">Reference proteome</keyword>
<proteinExistence type="predicted"/>
<accession>A0AAD7EJ98</accession>
<feature type="compositionally biased region" description="Basic and acidic residues" evidence="1">
    <location>
        <begin position="527"/>
        <end position="537"/>
    </location>
</feature>
<sequence length="546" mass="60884">MTSHGNSSGAGSVSRSVSRESTPTTRRAVMDLDVDDDDDDWEDEGTQLQGLGTTTHRSRHPHKTVIARKRRTRVVGAKRTADDEATRANALATAKKCREARVHNLQGLAQDLDDWQAQSEERAQELSEKYGMKVKEVRRRLHASSAFKPRRKVSVYNAKISALVSRLNKGRDVGHRYTMPDIKRMVSADPSMLEGFSKEEEKKMVADVRAKRDKKHRGARANNLAATADAKRTVERLMEEITSLAERSGMIRFAMFTRGHIHNSSIPVTLESWGALGFFREVLKRDPADIAALFELWAKECTELIKAGLHMCLTCFTPDAILIGFAGTITGQMKIAMNYDNYIKAIVEAKNVGLLGWPHGVYFKRMSLQSAIGPLRTLRDALKAGTCKWVILSARQKKQLLADFKEMVANGEATEKVAKPKGKGKKKEAGEVRKSSRTGKKGAAQPLSDDEEEEGASEEGEDVREDASEDEQRARRIQRGQPLGVSAREEQRRKLLALVAHKKAGAVKGADNEWEAQAPRQRQRGRPSREEEAHERGGTQAPYRRG</sequence>
<evidence type="ECO:0000256" key="1">
    <source>
        <dbReference type="SAM" id="MobiDB-lite"/>
    </source>
</evidence>
<dbReference type="Proteomes" id="UP001218218">
    <property type="component" value="Unassembled WGS sequence"/>
</dbReference>
<feature type="compositionally biased region" description="Acidic residues" evidence="1">
    <location>
        <begin position="32"/>
        <end position="45"/>
    </location>
</feature>
<evidence type="ECO:0000313" key="3">
    <source>
        <dbReference type="Proteomes" id="UP001218218"/>
    </source>
</evidence>
<protein>
    <submittedName>
        <fullName evidence="2">Uncharacterized protein</fullName>
    </submittedName>
</protein>
<name>A0AAD7EJ98_9AGAR</name>
<comment type="caution">
    <text evidence="2">The sequence shown here is derived from an EMBL/GenBank/DDBJ whole genome shotgun (WGS) entry which is preliminary data.</text>
</comment>
<dbReference type="AlphaFoldDB" id="A0AAD7EJ98"/>
<evidence type="ECO:0000313" key="2">
    <source>
        <dbReference type="EMBL" id="KAJ7326444.1"/>
    </source>
</evidence>
<feature type="compositionally biased region" description="Acidic residues" evidence="1">
    <location>
        <begin position="448"/>
        <end position="469"/>
    </location>
</feature>
<feature type="region of interest" description="Disordered" evidence="1">
    <location>
        <begin position="415"/>
        <end position="489"/>
    </location>
</feature>
<reference evidence="2" key="1">
    <citation type="submission" date="2023-03" db="EMBL/GenBank/DDBJ databases">
        <title>Massive genome expansion in bonnet fungi (Mycena s.s.) driven by repeated elements and novel gene families across ecological guilds.</title>
        <authorList>
            <consortium name="Lawrence Berkeley National Laboratory"/>
            <person name="Harder C.B."/>
            <person name="Miyauchi S."/>
            <person name="Viragh M."/>
            <person name="Kuo A."/>
            <person name="Thoen E."/>
            <person name="Andreopoulos B."/>
            <person name="Lu D."/>
            <person name="Skrede I."/>
            <person name="Drula E."/>
            <person name="Henrissat B."/>
            <person name="Morin E."/>
            <person name="Kohler A."/>
            <person name="Barry K."/>
            <person name="LaButti K."/>
            <person name="Morin E."/>
            <person name="Salamov A."/>
            <person name="Lipzen A."/>
            <person name="Mereny Z."/>
            <person name="Hegedus B."/>
            <person name="Baldrian P."/>
            <person name="Stursova M."/>
            <person name="Weitz H."/>
            <person name="Taylor A."/>
            <person name="Grigoriev I.V."/>
            <person name="Nagy L.G."/>
            <person name="Martin F."/>
            <person name="Kauserud H."/>
        </authorList>
    </citation>
    <scope>NUCLEOTIDE SEQUENCE</scope>
    <source>
        <strain evidence="2">CBHHK002</strain>
    </source>
</reference>
<gene>
    <name evidence="2" type="ORF">DFH08DRAFT_816762</name>
</gene>
<feature type="region of interest" description="Disordered" evidence="1">
    <location>
        <begin position="1"/>
        <end position="62"/>
    </location>
</feature>
<feature type="region of interest" description="Disordered" evidence="1">
    <location>
        <begin position="503"/>
        <end position="546"/>
    </location>
</feature>
<feature type="compositionally biased region" description="Low complexity" evidence="1">
    <location>
        <begin position="46"/>
        <end position="55"/>
    </location>
</feature>